<sequence>MIHSKIFVSGNVACTDFLFVKEKKKVPELAPVTVIDKQNQVRKIVGGNQSKNILVWKGSNELQLYQKDPKTKNFKLANEEIKDIQSGYQTYLVLTKSGKVFSLAQHNLSTHHEIPLEDPVKSTWNELRPVPFFNDTKNNRKVQEIEMVGWSNYFLCVDGKLYGNGKNGGVLGDGTRNQSKNIPVLISENVTRLFGGTYSYCFFFTKTDNGLYAVGSNLFGNLSIGSTNDQISPVKVENWKADDILDIYCCDSHSVLITNEGKTYSCGSGSRNGIGQNKRRFTEIETLKNIKAIAVCGGTYTSMITTEDNELYGWNFETAFYPSREQGTGNITTIWKKPRKIKLPQPYENKKLFFNVSGGTKMFFIYPKYSNCILQDFENLLTSKKYCDTTIIVQNEKIPVHKLLVELRTGLKTNDIQKKIDEHGFTKKDMSEFLKWIYYSQISENETLQKIFNSLNINIPLCNGIENDLLKLFKDEDSMDFTLLVKEDYDDDNEKEAVDEDEDEEDYDEIPAHKLILLTRSGLFREMFDNLNENEQNLNKIKDYSGKSIDSLEILIKFFYTGKIELTADHDPELIVDELSDAVEYYQLNENSVLVYEINKIKQQFDLN</sequence>
<dbReference type="PROSITE" id="PS50097">
    <property type="entry name" value="BTB"/>
    <property type="match status" value="1"/>
</dbReference>
<comment type="caution">
    <text evidence="4">The sequence shown here is derived from an EMBL/GenBank/DDBJ whole genome shotgun (WGS) entry which is preliminary data.</text>
</comment>
<dbReference type="Gene3D" id="3.30.710.10">
    <property type="entry name" value="Potassium Channel Kv1.1, Chain A"/>
    <property type="match status" value="2"/>
</dbReference>
<evidence type="ECO:0000313" key="4">
    <source>
        <dbReference type="EMBL" id="KAJ3429931.1"/>
    </source>
</evidence>
<proteinExistence type="predicted"/>
<dbReference type="Pfam" id="PF00651">
    <property type="entry name" value="BTB"/>
    <property type="match status" value="2"/>
</dbReference>
<dbReference type="PROSITE" id="PS50012">
    <property type="entry name" value="RCC1_3"/>
    <property type="match status" value="1"/>
</dbReference>
<dbReference type="SUPFAM" id="SSF54695">
    <property type="entry name" value="POZ domain"/>
    <property type="match status" value="2"/>
</dbReference>
<dbReference type="InterPro" id="IPR051625">
    <property type="entry name" value="Signaling_Regulatory_Domain"/>
</dbReference>
<reference evidence="4" key="1">
    <citation type="submission" date="2022-08" db="EMBL/GenBank/DDBJ databases">
        <title>Novel sulphate-reducing endosymbionts in the free-living metamonad Anaeramoeba.</title>
        <authorList>
            <person name="Jerlstrom-Hultqvist J."/>
            <person name="Cepicka I."/>
            <person name="Gallot-Lavallee L."/>
            <person name="Salas-Leiva D."/>
            <person name="Curtis B.A."/>
            <person name="Zahonova K."/>
            <person name="Pipaliya S."/>
            <person name="Dacks J."/>
            <person name="Roger A.J."/>
        </authorList>
    </citation>
    <scope>NUCLEOTIDE SEQUENCE</scope>
    <source>
        <strain evidence="4">Busselton2</strain>
    </source>
</reference>
<dbReference type="InterPro" id="IPR009091">
    <property type="entry name" value="RCC1/BLIP-II"/>
</dbReference>
<evidence type="ECO:0000259" key="3">
    <source>
        <dbReference type="PROSITE" id="PS50097"/>
    </source>
</evidence>
<evidence type="ECO:0000313" key="5">
    <source>
        <dbReference type="Proteomes" id="UP001146793"/>
    </source>
</evidence>
<dbReference type="InterPro" id="IPR000210">
    <property type="entry name" value="BTB/POZ_dom"/>
</dbReference>
<accession>A0AAV7YJ90</accession>
<dbReference type="InterPro" id="IPR011333">
    <property type="entry name" value="SKP1/BTB/POZ_sf"/>
</dbReference>
<evidence type="ECO:0000256" key="1">
    <source>
        <dbReference type="ARBA" id="ARBA00022737"/>
    </source>
</evidence>
<feature type="repeat" description="RCC1" evidence="2">
    <location>
        <begin position="209"/>
        <end position="260"/>
    </location>
</feature>
<feature type="domain" description="BTB" evidence="3">
    <location>
        <begin position="479"/>
        <end position="568"/>
    </location>
</feature>
<dbReference type="InterPro" id="IPR000408">
    <property type="entry name" value="Reg_chr_condens"/>
</dbReference>
<dbReference type="PANTHER" id="PTHR22872:SF2">
    <property type="entry name" value="INHIBITOR OF BRUTON TYROSINE KINASE"/>
    <property type="match status" value="1"/>
</dbReference>
<dbReference type="Gene3D" id="2.130.10.30">
    <property type="entry name" value="Regulator of chromosome condensation 1/beta-lactamase-inhibitor protein II"/>
    <property type="match status" value="1"/>
</dbReference>
<organism evidence="4 5">
    <name type="scientific">Anaeramoeba flamelloides</name>
    <dbReference type="NCBI Taxonomy" id="1746091"/>
    <lineage>
        <taxon>Eukaryota</taxon>
        <taxon>Metamonada</taxon>
        <taxon>Anaeramoebidae</taxon>
        <taxon>Anaeramoeba</taxon>
    </lineage>
</organism>
<dbReference type="AlphaFoldDB" id="A0AAV7YJ90"/>
<name>A0AAV7YJ90_9EUKA</name>
<dbReference type="CDD" id="cd18186">
    <property type="entry name" value="BTB_POZ_ZBTB_KLHL-like"/>
    <property type="match status" value="2"/>
</dbReference>
<dbReference type="EMBL" id="JANTQA010000051">
    <property type="protein sequence ID" value="KAJ3429931.1"/>
    <property type="molecule type" value="Genomic_DNA"/>
</dbReference>
<gene>
    <name evidence="4" type="ORF">M0812_22931</name>
</gene>
<evidence type="ECO:0000256" key="2">
    <source>
        <dbReference type="PROSITE-ProRule" id="PRU00235"/>
    </source>
</evidence>
<dbReference type="SUPFAM" id="SSF50985">
    <property type="entry name" value="RCC1/BLIP-II"/>
    <property type="match status" value="1"/>
</dbReference>
<keyword evidence="1" id="KW-0677">Repeat</keyword>
<dbReference type="Proteomes" id="UP001146793">
    <property type="component" value="Unassembled WGS sequence"/>
</dbReference>
<protein>
    <submittedName>
        <fullName evidence="4">Btk-binding protein-related</fullName>
    </submittedName>
</protein>
<dbReference type="PANTHER" id="PTHR22872">
    <property type="entry name" value="BTK-BINDING PROTEIN-RELATED"/>
    <property type="match status" value="1"/>
</dbReference>